<keyword evidence="2" id="KW-1185">Reference proteome</keyword>
<organism evidence="1 2">
    <name type="scientific">Clostridium algifaecis</name>
    <dbReference type="NCBI Taxonomy" id="1472040"/>
    <lineage>
        <taxon>Bacteria</taxon>
        <taxon>Bacillati</taxon>
        <taxon>Bacillota</taxon>
        <taxon>Clostridia</taxon>
        <taxon>Eubacteriales</taxon>
        <taxon>Clostridiaceae</taxon>
        <taxon>Clostridium</taxon>
    </lineage>
</organism>
<dbReference type="PANTHER" id="PTHR39450:SF1">
    <property type="entry name" value="DUF1667 DOMAIN-CONTAINING PROTEIN"/>
    <property type="match status" value="1"/>
</dbReference>
<evidence type="ECO:0000313" key="2">
    <source>
        <dbReference type="Proteomes" id="UP001519307"/>
    </source>
</evidence>
<proteinExistence type="predicted"/>
<dbReference type="PANTHER" id="PTHR39450">
    <property type="entry name" value="MOLYBDOPTERIN OXIDOREDUCTASE, 4FE-4S CLUSTER-BINDING SUBUNIT"/>
    <property type="match status" value="1"/>
</dbReference>
<dbReference type="InterPro" id="IPR012460">
    <property type="entry name" value="DUF1667"/>
</dbReference>
<accession>A0ABS4KVM9</accession>
<comment type="caution">
    <text evidence="1">The sequence shown here is derived from an EMBL/GenBank/DDBJ whole genome shotgun (WGS) entry which is preliminary data.</text>
</comment>
<dbReference type="Proteomes" id="UP001519307">
    <property type="component" value="Unassembled WGS sequence"/>
</dbReference>
<dbReference type="Pfam" id="PF07892">
    <property type="entry name" value="DUF1667"/>
    <property type="match status" value="1"/>
</dbReference>
<evidence type="ECO:0000313" key="1">
    <source>
        <dbReference type="EMBL" id="MBP2034079.1"/>
    </source>
</evidence>
<gene>
    <name evidence="1" type="ORF">J2Z42_002798</name>
</gene>
<reference evidence="1 2" key="1">
    <citation type="submission" date="2021-03" db="EMBL/GenBank/DDBJ databases">
        <title>Genomic Encyclopedia of Type Strains, Phase IV (KMG-IV): sequencing the most valuable type-strain genomes for metagenomic binning, comparative biology and taxonomic classification.</title>
        <authorList>
            <person name="Goeker M."/>
        </authorList>
    </citation>
    <scope>NUCLEOTIDE SEQUENCE [LARGE SCALE GENOMIC DNA]</scope>
    <source>
        <strain evidence="1 2">DSM 28783</strain>
    </source>
</reference>
<sequence>MFTDTIYKKDDKMIRKNYDVFTSAVRISGSYNKIIPVKSSKPIDKKLWIECSKALSRLHVRAPIEMGDIICTNILNTGVDIIATRSIKKL</sequence>
<dbReference type="Gene3D" id="3.10.530.10">
    <property type="entry name" value="CPE0013-like"/>
    <property type="match status" value="1"/>
</dbReference>
<dbReference type="EMBL" id="JAGGLM010000030">
    <property type="protein sequence ID" value="MBP2034079.1"/>
    <property type="molecule type" value="Genomic_DNA"/>
</dbReference>
<protein>
    <submittedName>
        <fullName evidence="1">CxxC motif-containing protein</fullName>
    </submittedName>
</protein>
<name>A0ABS4KVM9_9CLOT</name>
<dbReference type="SUPFAM" id="SSF160148">
    <property type="entry name" value="CPE0013-like"/>
    <property type="match status" value="1"/>
</dbReference>
<dbReference type="InterPro" id="IPR036593">
    <property type="entry name" value="CPE0013-like_sf"/>
</dbReference>